<dbReference type="InterPro" id="IPR043129">
    <property type="entry name" value="ATPase_NBD"/>
</dbReference>
<dbReference type="InterPro" id="IPR022496">
    <property type="entry name" value="T6A_TsaB"/>
</dbReference>
<name>A0A381SCP5_9ZZZZ</name>
<protein>
    <recommendedName>
        <fullName evidence="1">Gcp-like domain-containing protein</fullName>
    </recommendedName>
</protein>
<dbReference type="GO" id="GO:0002949">
    <property type="term" value="P:tRNA threonylcarbamoyladenosine modification"/>
    <property type="evidence" value="ECO:0007669"/>
    <property type="project" value="InterPro"/>
</dbReference>
<reference evidence="2" key="1">
    <citation type="submission" date="2018-05" db="EMBL/GenBank/DDBJ databases">
        <authorList>
            <person name="Lanie J.A."/>
            <person name="Ng W.-L."/>
            <person name="Kazmierczak K.M."/>
            <person name="Andrzejewski T.M."/>
            <person name="Davidsen T.M."/>
            <person name="Wayne K.J."/>
            <person name="Tettelin H."/>
            <person name="Glass J.I."/>
            <person name="Rusch D."/>
            <person name="Podicherti R."/>
            <person name="Tsui H.-C.T."/>
            <person name="Winkler M.E."/>
        </authorList>
    </citation>
    <scope>NUCLEOTIDE SEQUENCE</scope>
</reference>
<dbReference type="Gene3D" id="3.30.420.40">
    <property type="match status" value="2"/>
</dbReference>
<dbReference type="AlphaFoldDB" id="A0A381SCP5"/>
<sequence>MELCIDTSTRYATVGISEKGELIQELTWHSQRNHSVELAPAIESVLNRQQIAVKDLAAVFVAKGPGAFSALRVGMSVAKSLSAGVEIPIVGISTTDIEVEPYLGISQNIIGLVPAGRERVYIAKYVDGDVEQRNIIVRNYNQIDFNKTDDTFFCGEGVKGILESEYADIIGGKYARSVAPTRAASVLMKLGYGKLECGEFDDPISLEPIYVRSAQIESADNSVKNKS</sequence>
<organism evidence="2">
    <name type="scientific">marine metagenome</name>
    <dbReference type="NCBI Taxonomy" id="408172"/>
    <lineage>
        <taxon>unclassified sequences</taxon>
        <taxon>metagenomes</taxon>
        <taxon>ecological metagenomes</taxon>
    </lineage>
</organism>
<dbReference type="GO" id="GO:0005829">
    <property type="term" value="C:cytosol"/>
    <property type="evidence" value="ECO:0007669"/>
    <property type="project" value="TreeGrafter"/>
</dbReference>
<evidence type="ECO:0000259" key="1">
    <source>
        <dbReference type="Pfam" id="PF00814"/>
    </source>
</evidence>
<dbReference type="EMBL" id="UINC01002944">
    <property type="protein sequence ID" value="SVA01845.1"/>
    <property type="molecule type" value="Genomic_DNA"/>
</dbReference>
<evidence type="ECO:0000313" key="2">
    <source>
        <dbReference type="EMBL" id="SVA01845.1"/>
    </source>
</evidence>
<dbReference type="SUPFAM" id="SSF53067">
    <property type="entry name" value="Actin-like ATPase domain"/>
    <property type="match status" value="1"/>
</dbReference>
<accession>A0A381SCP5</accession>
<dbReference type="Pfam" id="PF00814">
    <property type="entry name" value="TsaD"/>
    <property type="match status" value="1"/>
</dbReference>
<feature type="domain" description="Gcp-like" evidence="1">
    <location>
        <begin position="30"/>
        <end position="129"/>
    </location>
</feature>
<dbReference type="PANTHER" id="PTHR11735">
    <property type="entry name" value="TRNA N6-ADENOSINE THREONYLCARBAMOYLTRANSFERASE"/>
    <property type="match status" value="1"/>
</dbReference>
<dbReference type="InterPro" id="IPR000905">
    <property type="entry name" value="Gcp-like_dom"/>
</dbReference>
<gene>
    <name evidence="2" type="ORF">METZ01_LOCUS54699</name>
</gene>
<dbReference type="PANTHER" id="PTHR11735:SF11">
    <property type="entry name" value="TRNA THREONYLCARBAMOYLADENOSINE BIOSYNTHESIS PROTEIN TSAB"/>
    <property type="match status" value="1"/>
</dbReference>
<proteinExistence type="predicted"/>
<dbReference type="NCBIfam" id="TIGR03725">
    <property type="entry name" value="T6A_YeaZ"/>
    <property type="match status" value="1"/>
</dbReference>